<proteinExistence type="predicted"/>
<keyword evidence="3" id="KW-1185">Reference proteome</keyword>
<evidence type="ECO:0000256" key="1">
    <source>
        <dbReference type="SAM" id="MobiDB-lite"/>
    </source>
</evidence>
<name>A0AAV7MWR2_PLEWA</name>
<evidence type="ECO:0000313" key="2">
    <source>
        <dbReference type="EMBL" id="KAJ1108141.1"/>
    </source>
</evidence>
<sequence length="99" mass="10966">MTMNWLIGQPEVEVVYVRRNVAVEEEVEDATCGCEGVVWCVRVYRSRRDQQVGGRVRGQGSGKWCDKASTAPRPDANATMVAKPVDKKINVDKEAAVLT</sequence>
<reference evidence="2" key="1">
    <citation type="journal article" date="2022" name="bioRxiv">
        <title>Sequencing and chromosome-scale assembly of the giantPleurodeles waltlgenome.</title>
        <authorList>
            <person name="Brown T."/>
            <person name="Elewa A."/>
            <person name="Iarovenko S."/>
            <person name="Subramanian E."/>
            <person name="Araus A.J."/>
            <person name="Petzold A."/>
            <person name="Susuki M."/>
            <person name="Suzuki K.-i.T."/>
            <person name="Hayashi T."/>
            <person name="Toyoda A."/>
            <person name="Oliveira C."/>
            <person name="Osipova E."/>
            <person name="Leigh N.D."/>
            <person name="Simon A."/>
            <person name="Yun M.H."/>
        </authorList>
    </citation>
    <scope>NUCLEOTIDE SEQUENCE</scope>
    <source>
        <strain evidence="2">20211129_DDA</strain>
        <tissue evidence="2">Liver</tissue>
    </source>
</reference>
<comment type="caution">
    <text evidence="2">The sequence shown here is derived from an EMBL/GenBank/DDBJ whole genome shotgun (WGS) entry which is preliminary data.</text>
</comment>
<feature type="region of interest" description="Disordered" evidence="1">
    <location>
        <begin position="53"/>
        <end position="75"/>
    </location>
</feature>
<accession>A0AAV7MWR2</accession>
<dbReference type="Proteomes" id="UP001066276">
    <property type="component" value="Chromosome 9"/>
</dbReference>
<dbReference type="EMBL" id="JANPWB010000013">
    <property type="protein sequence ID" value="KAJ1108141.1"/>
    <property type="molecule type" value="Genomic_DNA"/>
</dbReference>
<organism evidence="2 3">
    <name type="scientific">Pleurodeles waltl</name>
    <name type="common">Iberian ribbed newt</name>
    <dbReference type="NCBI Taxonomy" id="8319"/>
    <lineage>
        <taxon>Eukaryota</taxon>
        <taxon>Metazoa</taxon>
        <taxon>Chordata</taxon>
        <taxon>Craniata</taxon>
        <taxon>Vertebrata</taxon>
        <taxon>Euteleostomi</taxon>
        <taxon>Amphibia</taxon>
        <taxon>Batrachia</taxon>
        <taxon>Caudata</taxon>
        <taxon>Salamandroidea</taxon>
        <taxon>Salamandridae</taxon>
        <taxon>Pleurodelinae</taxon>
        <taxon>Pleurodeles</taxon>
    </lineage>
</organism>
<dbReference type="AlphaFoldDB" id="A0AAV7MWR2"/>
<protein>
    <submittedName>
        <fullName evidence="2">Uncharacterized protein</fullName>
    </submittedName>
</protein>
<evidence type="ECO:0000313" key="3">
    <source>
        <dbReference type="Proteomes" id="UP001066276"/>
    </source>
</evidence>
<gene>
    <name evidence="2" type="ORF">NDU88_005523</name>
</gene>